<gene>
    <name evidence="2" type="ORF">CEPIT_LOCUS24864</name>
</gene>
<name>A0AAV0EG59_9ASTE</name>
<keyword evidence="1" id="KW-1133">Transmembrane helix</keyword>
<evidence type="ECO:0008006" key="4">
    <source>
        <dbReference type="Google" id="ProtNLM"/>
    </source>
</evidence>
<evidence type="ECO:0000313" key="2">
    <source>
        <dbReference type="EMBL" id="CAH9122980.1"/>
    </source>
</evidence>
<protein>
    <recommendedName>
        <fullName evidence="4">Transmembrane protein</fullName>
    </recommendedName>
</protein>
<organism evidence="2 3">
    <name type="scientific">Cuscuta epithymum</name>
    <dbReference type="NCBI Taxonomy" id="186058"/>
    <lineage>
        <taxon>Eukaryota</taxon>
        <taxon>Viridiplantae</taxon>
        <taxon>Streptophyta</taxon>
        <taxon>Embryophyta</taxon>
        <taxon>Tracheophyta</taxon>
        <taxon>Spermatophyta</taxon>
        <taxon>Magnoliopsida</taxon>
        <taxon>eudicotyledons</taxon>
        <taxon>Gunneridae</taxon>
        <taxon>Pentapetalae</taxon>
        <taxon>asterids</taxon>
        <taxon>lamiids</taxon>
        <taxon>Solanales</taxon>
        <taxon>Convolvulaceae</taxon>
        <taxon>Cuscuteae</taxon>
        <taxon>Cuscuta</taxon>
        <taxon>Cuscuta subgen. Cuscuta</taxon>
    </lineage>
</organism>
<accession>A0AAV0EG59</accession>
<keyword evidence="1" id="KW-0812">Transmembrane</keyword>
<comment type="caution">
    <text evidence="2">The sequence shown here is derived from an EMBL/GenBank/DDBJ whole genome shotgun (WGS) entry which is preliminary data.</text>
</comment>
<sequence length="110" mass="13047">MEVMFNNGDNMILRGDEDNLILDNEVANEEEVTKRSLRAKEDEEMLIHPLPNRRRNCETRVWTTIPISVLLCLCFYFELHVVLFVMFALFCQSLIDHYRINESYCSIQDD</sequence>
<dbReference type="Proteomes" id="UP001152523">
    <property type="component" value="Unassembled WGS sequence"/>
</dbReference>
<evidence type="ECO:0000256" key="1">
    <source>
        <dbReference type="SAM" id="Phobius"/>
    </source>
</evidence>
<proteinExistence type="predicted"/>
<keyword evidence="1" id="KW-0472">Membrane</keyword>
<keyword evidence="3" id="KW-1185">Reference proteome</keyword>
<dbReference type="AlphaFoldDB" id="A0AAV0EG59"/>
<feature type="transmembrane region" description="Helical" evidence="1">
    <location>
        <begin position="65"/>
        <end position="90"/>
    </location>
</feature>
<dbReference type="EMBL" id="CAMAPF010000928">
    <property type="protein sequence ID" value="CAH9122980.1"/>
    <property type="molecule type" value="Genomic_DNA"/>
</dbReference>
<evidence type="ECO:0000313" key="3">
    <source>
        <dbReference type="Proteomes" id="UP001152523"/>
    </source>
</evidence>
<reference evidence="2" key="1">
    <citation type="submission" date="2022-07" db="EMBL/GenBank/DDBJ databases">
        <authorList>
            <person name="Macas J."/>
            <person name="Novak P."/>
            <person name="Neumann P."/>
        </authorList>
    </citation>
    <scope>NUCLEOTIDE SEQUENCE</scope>
</reference>